<dbReference type="Gene3D" id="3.40.50.150">
    <property type="entry name" value="Vaccinia Virus protein VP39"/>
    <property type="match status" value="2"/>
</dbReference>
<keyword evidence="8" id="KW-0539">Nucleus</keyword>
<evidence type="ECO:0000313" key="13">
    <source>
        <dbReference type="Proteomes" id="UP001140206"/>
    </source>
</evidence>
<evidence type="ECO:0000259" key="11">
    <source>
        <dbReference type="PROSITE" id="PS51680"/>
    </source>
</evidence>
<feature type="compositionally biased region" description="Polar residues" evidence="10">
    <location>
        <begin position="100"/>
        <end position="110"/>
    </location>
</feature>
<dbReference type="InterPro" id="IPR029063">
    <property type="entry name" value="SAM-dependent_MTases_sf"/>
</dbReference>
<organism evidence="12 13">
    <name type="scientific">Rhynchospora pubera</name>
    <dbReference type="NCBI Taxonomy" id="906938"/>
    <lineage>
        <taxon>Eukaryota</taxon>
        <taxon>Viridiplantae</taxon>
        <taxon>Streptophyta</taxon>
        <taxon>Embryophyta</taxon>
        <taxon>Tracheophyta</taxon>
        <taxon>Spermatophyta</taxon>
        <taxon>Magnoliopsida</taxon>
        <taxon>Liliopsida</taxon>
        <taxon>Poales</taxon>
        <taxon>Cyperaceae</taxon>
        <taxon>Cyperoideae</taxon>
        <taxon>Rhynchosporeae</taxon>
        <taxon>Rhynchospora</taxon>
    </lineage>
</organism>
<feature type="region of interest" description="Disordered" evidence="10">
    <location>
        <begin position="7"/>
        <end position="53"/>
    </location>
</feature>
<evidence type="ECO:0000256" key="4">
    <source>
        <dbReference type="ARBA" id="ARBA00022679"/>
    </source>
</evidence>
<dbReference type="EMBL" id="JAMFTS010000003">
    <property type="protein sequence ID" value="KAJ4781516.1"/>
    <property type="molecule type" value="Genomic_DNA"/>
</dbReference>
<dbReference type="InterPro" id="IPR030380">
    <property type="entry name" value="SAM_MeTfrase_DRM"/>
</dbReference>
<evidence type="ECO:0000256" key="9">
    <source>
        <dbReference type="PROSITE-ProRule" id="PRU01016"/>
    </source>
</evidence>
<dbReference type="GO" id="GO:0003677">
    <property type="term" value="F:DNA binding"/>
    <property type="evidence" value="ECO:0007669"/>
    <property type="project" value="UniProtKB-KW"/>
</dbReference>
<keyword evidence="7" id="KW-0238">DNA-binding</keyword>
<evidence type="ECO:0000256" key="5">
    <source>
        <dbReference type="ARBA" id="ARBA00022691"/>
    </source>
</evidence>
<dbReference type="EC" id="2.1.1.37" evidence="2"/>
<feature type="compositionally biased region" description="Polar residues" evidence="10">
    <location>
        <begin position="44"/>
        <end position="53"/>
    </location>
</feature>
<keyword evidence="4 9" id="KW-0808">Transferase</keyword>
<name>A0AAV8ERT1_9POAL</name>
<keyword evidence="13" id="KW-1185">Reference proteome</keyword>
<evidence type="ECO:0000256" key="10">
    <source>
        <dbReference type="SAM" id="MobiDB-lite"/>
    </source>
</evidence>
<dbReference type="PANTHER" id="PTHR23068:SF25">
    <property type="entry name" value="DNA (CYTOSINE-5)-METHYLTRANSFERASE DRM2"/>
    <property type="match status" value="1"/>
</dbReference>
<reference evidence="12" key="1">
    <citation type="submission" date="2022-08" db="EMBL/GenBank/DDBJ databases">
        <authorList>
            <person name="Marques A."/>
        </authorList>
    </citation>
    <scope>NUCLEOTIDE SEQUENCE</scope>
    <source>
        <strain evidence="12">RhyPub2mFocal</strain>
        <tissue evidence="12">Leaves</tissue>
    </source>
</reference>
<dbReference type="PROSITE" id="PS51679">
    <property type="entry name" value="SAM_MT_C5"/>
    <property type="match status" value="1"/>
</dbReference>
<sequence>MVCLDWVSDDSDGSSVDLSWLSDHDQDQHHDEPPLPLIPAPANQALQDDTGASTSSLMSHFLDMGFSKELVAKAIKENGDGNSGSILELLLTYKMLEENPSGNERNQENTLSDDNDWGDDDLSDIDDFDDMDFELEMSGQASFSKKLRTLEEMGFSRDEASSAIERCGEDVPIFELADSIYAAQTAEKEGGVWDYDAFNSDQKKEGDKYDPFSHDNKRRRCDGASSSRCRSSIQMRERLKRAYRRPATTSRRCGGDGDAAGELDNLNLPNPMVGFGLPTEPGRQLYRDIPKEAQGPPYFFYENVALTPKGVWPTISRFLYGILPEFVDSKYFSAACRKRGYIHNLPIANRFCLEPIPAKAILDAFPLARVHWPTWDTRTQFNCLQTCIGSAQLTERIRAKLVASDDPPPLDVIRWVMYECRKWNLIWVGQNRVAPLEPDEVEFLLGFPRDHTRGVSRTERYKSLGNSFQVDTVAYQLSVLKDLYPNGIRVLSLFSGIGGAEVALHRLGIKMTAVLSVEISPINRTILRSWWEQTGQVGELEEVDDVQRVDDVVLERFIARHGGFDLVIGGSPCNNLAGSNRHHRDGLSGEHSSLFYHYFRILDIVKHLMARK</sequence>
<accession>A0AAV8ERT1</accession>
<feature type="compositionally biased region" description="Basic and acidic residues" evidence="10">
    <location>
        <begin position="204"/>
        <end position="215"/>
    </location>
</feature>
<comment type="subcellular location">
    <subcellularLocation>
        <location evidence="1">Nucleus</location>
    </subcellularLocation>
</comment>
<dbReference type="GO" id="GO:0003886">
    <property type="term" value="F:DNA (cytosine-5-)-methyltransferase activity"/>
    <property type="evidence" value="ECO:0007669"/>
    <property type="project" value="UniProtKB-EC"/>
</dbReference>
<dbReference type="SUPFAM" id="SSF53335">
    <property type="entry name" value="S-adenosyl-L-methionine-dependent methyltransferases"/>
    <property type="match status" value="2"/>
</dbReference>
<evidence type="ECO:0000256" key="1">
    <source>
        <dbReference type="ARBA" id="ARBA00004123"/>
    </source>
</evidence>
<feature type="region of interest" description="Disordered" evidence="10">
    <location>
        <begin position="98"/>
        <end position="121"/>
    </location>
</feature>
<comment type="caution">
    <text evidence="12">The sequence shown here is derived from an EMBL/GenBank/DDBJ whole genome shotgun (WGS) entry which is preliminary data.</text>
</comment>
<dbReference type="InterPro" id="IPR050390">
    <property type="entry name" value="C5-Methyltransferase"/>
</dbReference>
<feature type="compositionally biased region" description="Basic and acidic residues" evidence="10">
    <location>
        <begin position="22"/>
        <end position="33"/>
    </location>
</feature>
<dbReference type="GO" id="GO:0032259">
    <property type="term" value="P:methylation"/>
    <property type="evidence" value="ECO:0007669"/>
    <property type="project" value="UniProtKB-KW"/>
</dbReference>
<dbReference type="InterPro" id="IPR001525">
    <property type="entry name" value="C5_MeTfrase"/>
</dbReference>
<evidence type="ECO:0000256" key="6">
    <source>
        <dbReference type="ARBA" id="ARBA00022737"/>
    </source>
</evidence>
<feature type="active site" evidence="9">
    <location>
        <position position="573"/>
    </location>
</feature>
<evidence type="ECO:0000256" key="8">
    <source>
        <dbReference type="ARBA" id="ARBA00023242"/>
    </source>
</evidence>
<dbReference type="PANTHER" id="PTHR23068">
    <property type="entry name" value="DNA CYTOSINE-5- -METHYLTRANSFERASE 3-RELATED"/>
    <property type="match status" value="1"/>
</dbReference>
<evidence type="ECO:0000256" key="7">
    <source>
        <dbReference type="ARBA" id="ARBA00023125"/>
    </source>
</evidence>
<evidence type="ECO:0000313" key="12">
    <source>
        <dbReference type="EMBL" id="KAJ4781516.1"/>
    </source>
</evidence>
<gene>
    <name evidence="12" type="ORF">LUZ62_065773</name>
</gene>
<dbReference type="AlphaFoldDB" id="A0AAV8ERT1"/>
<dbReference type="GO" id="GO:0005634">
    <property type="term" value="C:nucleus"/>
    <property type="evidence" value="ECO:0007669"/>
    <property type="project" value="UniProtKB-SubCell"/>
</dbReference>
<feature type="domain" description="SAM-dependent MTase DRM-type" evidence="11">
    <location>
        <begin position="285"/>
        <end position="612"/>
    </location>
</feature>
<evidence type="ECO:0000256" key="2">
    <source>
        <dbReference type="ARBA" id="ARBA00011975"/>
    </source>
</evidence>
<keyword evidence="3 9" id="KW-0489">Methyltransferase</keyword>
<feature type="region of interest" description="Disordered" evidence="10">
    <location>
        <begin position="204"/>
        <end position="227"/>
    </location>
</feature>
<keyword evidence="5 9" id="KW-0949">S-adenosyl-L-methionine</keyword>
<comment type="similarity">
    <text evidence="9">Belongs to the class I-like SAM-binding methyltransferase superfamily. C5-methyltransferase family.</text>
</comment>
<dbReference type="PROSITE" id="PS51680">
    <property type="entry name" value="SAM_MT_DRM"/>
    <property type="match status" value="1"/>
</dbReference>
<evidence type="ECO:0000256" key="3">
    <source>
        <dbReference type="ARBA" id="ARBA00022603"/>
    </source>
</evidence>
<keyword evidence="6" id="KW-0677">Repeat</keyword>
<dbReference type="Pfam" id="PF00145">
    <property type="entry name" value="DNA_methylase"/>
    <property type="match status" value="1"/>
</dbReference>
<protein>
    <recommendedName>
        <fullName evidence="2">DNA (cytosine-5-)-methyltransferase</fullName>
        <ecNumber evidence="2">2.1.1.37</ecNumber>
    </recommendedName>
</protein>
<proteinExistence type="inferred from homology"/>
<feature type="compositionally biased region" description="Acidic residues" evidence="10">
    <location>
        <begin position="111"/>
        <end position="121"/>
    </location>
</feature>
<dbReference type="Proteomes" id="UP001140206">
    <property type="component" value="Chromosome 3"/>
</dbReference>